<dbReference type="Gene3D" id="3.30.565.10">
    <property type="entry name" value="Histidine kinase-like ATPase, C-terminal domain"/>
    <property type="match status" value="1"/>
</dbReference>
<protein>
    <recommendedName>
        <fullName evidence="4">ATP-binding protein</fullName>
    </recommendedName>
</protein>
<organism evidence="2 3">
    <name type="scientific">Streptomyces spinoverrucosus</name>
    <dbReference type="NCBI Taxonomy" id="284043"/>
    <lineage>
        <taxon>Bacteria</taxon>
        <taxon>Bacillati</taxon>
        <taxon>Actinomycetota</taxon>
        <taxon>Actinomycetes</taxon>
        <taxon>Kitasatosporales</taxon>
        <taxon>Streptomycetaceae</taxon>
        <taxon>Streptomyces</taxon>
    </lineage>
</organism>
<evidence type="ECO:0000313" key="3">
    <source>
        <dbReference type="Proteomes" id="UP000317881"/>
    </source>
</evidence>
<dbReference type="EMBL" id="BJND01000023">
    <property type="protein sequence ID" value="GEC05778.1"/>
    <property type="molecule type" value="Genomic_DNA"/>
</dbReference>
<feature type="region of interest" description="Disordered" evidence="1">
    <location>
        <begin position="1"/>
        <end position="20"/>
    </location>
</feature>
<evidence type="ECO:0008006" key="4">
    <source>
        <dbReference type="Google" id="ProtNLM"/>
    </source>
</evidence>
<dbReference type="AlphaFoldDB" id="A0A4Y3VI39"/>
<proteinExistence type="predicted"/>
<evidence type="ECO:0000256" key="1">
    <source>
        <dbReference type="SAM" id="MobiDB-lite"/>
    </source>
</evidence>
<comment type="caution">
    <text evidence="2">The sequence shown here is derived from an EMBL/GenBank/DDBJ whole genome shotgun (WGS) entry which is preliminary data.</text>
</comment>
<accession>A0A4Y3VI39</accession>
<keyword evidence="3" id="KW-1185">Reference proteome</keyword>
<evidence type="ECO:0000313" key="2">
    <source>
        <dbReference type="EMBL" id="GEC05778.1"/>
    </source>
</evidence>
<sequence>MAVGSASREPARNLLPWEGRARARETSHRLLPTPDWNGAPHAGIPLPPRPLPTNLTRPIPETLAYSFTFPAALASPALARATTGEVLKTHALTDMLDPALQVVSELTATAAQFTDAPDFYLSLRYRAATLRLIAYDNHPRHTNPHLATACDTRRRASLRLLACVCRACEGDWGFGESREPGGGTRMWATLPRSGTATYAAK</sequence>
<reference evidence="2 3" key="1">
    <citation type="submission" date="2019-06" db="EMBL/GenBank/DDBJ databases">
        <title>Whole genome shotgun sequence of Streptomyces spinoverrucosus NBRC 14228.</title>
        <authorList>
            <person name="Hosoyama A."/>
            <person name="Uohara A."/>
            <person name="Ohji S."/>
            <person name="Ichikawa N."/>
        </authorList>
    </citation>
    <scope>NUCLEOTIDE SEQUENCE [LARGE SCALE GENOMIC DNA]</scope>
    <source>
        <strain evidence="2 3">NBRC 14228</strain>
    </source>
</reference>
<name>A0A4Y3VI39_9ACTN</name>
<dbReference type="InterPro" id="IPR036890">
    <property type="entry name" value="HATPase_C_sf"/>
</dbReference>
<gene>
    <name evidence="2" type="ORF">SSP24_34330</name>
</gene>
<dbReference type="Proteomes" id="UP000317881">
    <property type="component" value="Unassembled WGS sequence"/>
</dbReference>